<evidence type="ECO:0000256" key="4">
    <source>
        <dbReference type="ARBA" id="ARBA00022827"/>
    </source>
</evidence>
<dbReference type="InterPro" id="IPR007867">
    <property type="entry name" value="GMC_OxRtase_C"/>
</dbReference>
<dbReference type="EMBL" id="CAFBPS010000048">
    <property type="protein sequence ID" value="CAB5029129.1"/>
    <property type="molecule type" value="Genomic_DNA"/>
</dbReference>
<dbReference type="InterPro" id="IPR012132">
    <property type="entry name" value="GMC_OxRdtase"/>
</dbReference>
<sequence length="481" mass="51610">MSDSQRPDVIVIGAGSAGCVLADRLSSRGLSVLVLEAGPDITIGETPTGIDGKSFFAALEEPGRRWPDLVAQRVVGQERREYARGRGVGGSSTVNAMIGLWGEVEDYDSWERDFGCTGWSWRDVEPYFRRIEIPLTQADVGAPSRIGAALFEVCRTEGWLWHRGPYPLGAVGCDVGPAMLTRNQDGHRVSAADIYLNRARQRPQVQVVCDVLVDRVAIENDQAVGVVLADGTFIAAAEVVVAAGAIHSPAILLRSKIDRPGVGQGLQDHPSAPLTIALAESCSPHELAVTTLARFTSGFEPADLQLLPIDHLGQSSEGYGLLSVALMLTRSRGHIALASSDPLVDPVVSFNLLSDERDIEALSVGVEVARHLLESPSLKRVASEVFIDDVGTPLSALGNSAHEIATWLKSRTGDYVHAAGTCAMGDLANEKAVVDMVGRVYGVKNLRVCDASIFPMLPRANTHFPVMMAAELIADRWLQPE</sequence>
<dbReference type="Pfam" id="PF05199">
    <property type="entry name" value="GMC_oxred_C"/>
    <property type="match status" value="1"/>
</dbReference>
<evidence type="ECO:0000313" key="7">
    <source>
        <dbReference type="EMBL" id="CAB4730920.1"/>
    </source>
</evidence>
<evidence type="ECO:0000259" key="6">
    <source>
        <dbReference type="Pfam" id="PF05199"/>
    </source>
</evidence>
<comment type="similarity">
    <text evidence="2">Belongs to the GMC oxidoreductase family.</text>
</comment>
<evidence type="ECO:0000256" key="3">
    <source>
        <dbReference type="ARBA" id="ARBA00022630"/>
    </source>
</evidence>
<evidence type="ECO:0000259" key="5">
    <source>
        <dbReference type="Pfam" id="PF00732"/>
    </source>
</evidence>
<dbReference type="PROSITE" id="PS51257">
    <property type="entry name" value="PROKAR_LIPOPROTEIN"/>
    <property type="match status" value="1"/>
</dbReference>
<dbReference type="SUPFAM" id="SSF54373">
    <property type="entry name" value="FAD-linked reductases, C-terminal domain"/>
    <property type="match status" value="1"/>
</dbReference>
<proteinExistence type="inferred from homology"/>
<feature type="domain" description="Glucose-methanol-choline oxidoreductase C-terminal" evidence="6">
    <location>
        <begin position="330"/>
        <end position="470"/>
    </location>
</feature>
<dbReference type="SUPFAM" id="SSF51905">
    <property type="entry name" value="FAD/NAD(P)-binding domain"/>
    <property type="match status" value="1"/>
</dbReference>
<dbReference type="Gene3D" id="3.30.410.40">
    <property type="match status" value="1"/>
</dbReference>
<dbReference type="PANTHER" id="PTHR11552">
    <property type="entry name" value="GLUCOSE-METHANOL-CHOLINE GMC OXIDOREDUCTASE"/>
    <property type="match status" value="1"/>
</dbReference>
<gene>
    <name evidence="7" type="ORF">UFOPK2658_01681</name>
    <name evidence="8" type="ORF">UFOPK2880_01296</name>
    <name evidence="9" type="ORF">UFOPK3494_01510</name>
    <name evidence="10" type="ORF">UFOPK4134_00802</name>
</gene>
<dbReference type="Gene3D" id="3.50.50.60">
    <property type="entry name" value="FAD/NAD(P)-binding domain"/>
    <property type="match status" value="1"/>
</dbReference>
<evidence type="ECO:0000256" key="1">
    <source>
        <dbReference type="ARBA" id="ARBA00001974"/>
    </source>
</evidence>
<evidence type="ECO:0000313" key="10">
    <source>
        <dbReference type="EMBL" id="CAB5029129.1"/>
    </source>
</evidence>
<evidence type="ECO:0000256" key="2">
    <source>
        <dbReference type="ARBA" id="ARBA00010790"/>
    </source>
</evidence>
<comment type="cofactor">
    <cofactor evidence="1">
        <name>FAD</name>
        <dbReference type="ChEBI" id="CHEBI:57692"/>
    </cofactor>
</comment>
<dbReference type="EMBL" id="CAFBMF010000129">
    <property type="protein sequence ID" value="CAB4910763.1"/>
    <property type="molecule type" value="Genomic_DNA"/>
</dbReference>
<evidence type="ECO:0000313" key="9">
    <source>
        <dbReference type="EMBL" id="CAB4910763.1"/>
    </source>
</evidence>
<organism evidence="7">
    <name type="scientific">freshwater metagenome</name>
    <dbReference type="NCBI Taxonomy" id="449393"/>
    <lineage>
        <taxon>unclassified sequences</taxon>
        <taxon>metagenomes</taxon>
        <taxon>ecological metagenomes</taxon>
    </lineage>
</organism>
<feature type="domain" description="Glucose-methanol-choline oxidoreductase N-terminal" evidence="5">
    <location>
        <begin position="8"/>
        <end position="270"/>
    </location>
</feature>
<dbReference type="AlphaFoldDB" id="A0A6J6S7F4"/>
<dbReference type="PIRSF" id="PIRSF000137">
    <property type="entry name" value="Alcohol_oxidase"/>
    <property type="match status" value="1"/>
</dbReference>
<dbReference type="PANTHER" id="PTHR11552:SF147">
    <property type="entry name" value="CHOLINE DEHYDROGENASE, MITOCHONDRIAL"/>
    <property type="match status" value="1"/>
</dbReference>
<dbReference type="GO" id="GO:0050660">
    <property type="term" value="F:flavin adenine dinucleotide binding"/>
    <property type="evidence" value="ECO:0007669"/>
    <property type="project" value="InterPro"/>
</dbReference>
<keyword evidence="3" id="KW-0285">Flavoprotein</keyword>
<dbReference type="InterPro" id="IPR000172">
    <property type="entry name" value="GMC_OxRdtase_N"/>
</dbReference>
<dbReference type="GO" id="GO:0016614">
    <property type="term" value="F:oxidoreductase activity, acting on CH-OH group of donors"/>
    <property type="evidence" value="ECO:0007669"/>
    <property type="project" value="InterPro"/>
</dbReference>
<reference evidence="7" key="1">
    <citation type="submission" date="2020-05" db="EMBL/GenBank/DDBJ databases">
        <authorList>
            <person name="Chiriac C."/>
            <person name="Salcher M."/>
            <person name="Ghai R."/>
            <person name="Kavagutti S V."/>
        </authorList>
    </citation>
    <scope>NUCLEOTIDE SEQUENCE</scope>
</reference>
<name>A0A6J6S7F4_9ZZZZ</name>
<keyword evidence="4" id="KW-0274">FAD</keyword>
<dbReference type="Pfam" id="PF00732">
    <property type="entry name" value="GMC_oxred_N"/>
    <property type="match status" value="1"/>
</dbReference>
<dbReference type="EMBL" id="CAEZYH010000107">
    <property type="protein sequence ID" value="CAB4730920.1"/>
    <property type="molecule type" value="Genomic_DNA"/>
</dbReference>
<dbReference type="EMBL" id="CAEZZP010000090">
    <property type="protein sequence ID" value="CAB4778778.1"/>
    <property type="molecule type" value="Genomic_DNA"/>
</dbReference>
<protein>
    <submittedName>
        <fullName evidence="7">Unannotated protein</fullName>
    </submittedName>
</protein>
<dbReference type="InterPro" id="IPR036188">
    <property type="entry name" value="FAD/NAD-bd_sf"/>
</dbReference>
<evidence type="ECO:0000313" key="8">
    <source>
        <dbReference type="EMBL" id="CAB4778778.1"/>
    </source>
</evidence>
<accession>A0A6J6S7F4</accession>